<feature type="region of interest" description="Disordered" evidence="1">
    <location>
        <begin position="34"/>
        <end position="67"/>
    </location>
</feature>
<gene>
    <name evidence="2" type="ordered locus">MTR_3g080930</name>
</gene>
<proteinExistence type="predicted"/>
<dbReference type="OMA" id="YNKRESD"/>
<protein>
    <submittedName>
        <fullName evidence="2 3">Uncharacterized protein</fullName>
    </submittedName>
</protein>
<dbReference type="PaxDb" id="3880-AES71709"/>
<dbReference type="EnsemblPlants" id="AES71709">
    <property type="protein sequence ID" value="AES71709"/>
    <property type="gene ID" value="MTR_3g080930"/>
</dbReference>
<evidence type="ECO:0000256" key="1">
    <source>
        <dbReference type="SAM" id="MobiDB-lite"/>
    </source>
</evidence>
<dbReference type="Proteomes" id="UP000002051">
    <property type="component" value="Chromosome 3"/>
</dbReference>
<accession>G7J812</accession>
<reference evidence="3" key="3">
    <citation type="submission" date="2015-04" db="UniProtKB">
        <authorList>
            <consortium name="EnsemblPlants"/>
        </authorList>
    </citation>
    <scope>IDENTIFICATION</scope>
    <source>
        <strain evidence="3">cv. Jemalong A17</strain>
    </source>
</reference>
<keyword evidence="4" id="KW-1185">Reference proteome</keyword>
<dbReference type="AlphaFoldDB" id="G7J812"/>
<name>G7J812_MEDTR</name>
<reference evidence="2 4" key="2">
    <citation type="journal article" date="2014" name="BMC Genomics">
        <title>An improved genome release (version Mt4.0) for the model legume Medicago truncatula.</title>
        <authorList>
            <person name="Tang H."/>
            <person name="Krishnakumar V."/>
            <person name="Bidwell S."/>
            <person name="Rosen B."/>
            <person name="Chan A."/>
            <person name="Zhou S."/>
            <person name="Gentzbittel L."/>
            <person name="Childs K.L."/>
            <person name="Yandell M."/>
            <person name="Gundlach H."/>
            <person name="Mayer K.F."/>
            <person name="Schwartz D.C."/>
            <person name="Town C.D."/>
        </authorList>
    </citation>
    <scope>GENOME REANNOTATION</scope>
    <source>
        <strain evidence="3 4">cv. Jemalong A17</strain>
    </source>
</reference>
<evidence type="ECO:0000313" key="2">
    <source>
        <dbReference type="EMBL" id="AES71709.1"/>
    </source>
</evidence>
<evidence type="ECO:0000313" key="3">
    <source>
        <dbReference type="EnsemblPlants" id="AES71709"/>
    </source>
</evidence>
<dbReference type="HOGENOM" id="CLU_2816234_0_0_1"/>
<reference evidence="2 4" key="1">
    <citation type="journal article" date="2011" name="Nature">
        <title>The Medicago genome provides insight into the evolution of rhizobial symbioses.</title>
        <authorList>
            <person name="Young N.D."/>
            <person name="Debelle F."/>
            <person name="Oldroyd G.E."/>
            <person name="Geurts R."/>
            <person name="Cannon S.B."/>
            <person name="Udvardi M.K."/>
            <person name="Benedito V.A."/>
            <person name="Mayer K.F."/>
            <person name="Gouzy J."/>
            <person name="Schoof H."/>
            <person name="Van de Peer Y."/>
            <person name="Proost S."/>
            <person name="Cook D.R."/>
            <person name="Meyers B.C."/>
            <person name="Spannagl M."/>
            <person name="Cheung F."/>
            <person name="De Mita S."/>
            <person name="Krishnakumar V."/>
            <person name="Gundlach H."/>
            <person name="Zhou S."/>
            <person name="Mudge J."/>
            <person name="Bharti A.K."/>
            <person name="Murray J.D."/>
            <person name="Naoumkina M.A."/>
            <person name="Rosen B."/>
            <person name="Silverstein K.A."/>
            <person name="Tang H."/>
            <person name="Rombauts S."/>
            <person name="Zhao P.X."/>
            <person name="Zhou P."/>
            <person name="Barbe V."/>
            <person name="Bardou P."/>
            <person name="Bechner M."/>
            <person name="Bellec A."/>
            <person name="Berger A."/>
            <person name="Berges H."/>
            <person name="Bidwell S."/>
            <person name="Bisseling T."/>
            <person name="Choisne N."/>
            <person name="Couloux A."/>
            <person name="Denny R."/>
            <person name="Deshpande S."/>
            <person name="Dai X."/>
            <person name="Doyle J.J."/>
            <person name="Dudez A.M."/>
            <person name="Farmer A.D."/>
            <person name="Fouteau S."/>
            <person name="Franken C."/>
            <person name="Gibelin C."/>
            <person name="Gish J."/>
            <person name="Goldstein S."/>
            <person name="Gonzalez A.J."/>
            <person name="Green P.J."/>
            <person name="Hallab A."/>
            <person name="Hartog M."/>
            <person name="Hua A."/>
            <person name="Humphray S.J."/>
            <person name="Jeong D.H."/>
            <person name="Jing Y."/>
            <person name="Jocker A."/>
            <person name="Kenton S.M."/>
            <person name="Kim D.J."/>
            <person name="Klee K."/>
            <person name="Lai H."/>
            <person name="Lang C."/>
            <person name="Lin S."/>
            <person name="Macmil S.L."/>
            <person name="Magdelenat G."/>
            <person name="Matthews L."/>
            <person name="McCorrison J."/>
            <person name="Monaghan E.L."/>
            <person name="Mun J.H."/>
            <person name="Najar F.Z."/>
            <person name="Nicholson C."/>
            <person name="Noirot C."/>
            <person name="O'Bleness M."/>
            <person name="Paule C.R."/>
            <person name="Poulain J."/>
            <person name="Prion F."/>
            <person name="Qin B."/>
            <person name="Qu C."/>
            <person name="Retzel E.F."/>
            <person name="Riddle C."/>
            <person name="Sallet E."/>
            <person name="Samain S."/>
            <person name="Samson N."/>
            <person name="Sanders I."/>
            <person name="Saurat O."/>
            <person name="Scarpelli C."/>
            <person name="Schiex T."/>
            <person name="Segurens B."/>
            <person name="Severin A.J."/>
            <person name="Sherrier D.J."/>
            <person name="Shi R."/>
            <person name="Sims S."/>
            <person name="Singer S.R."/>
            <person name="Sinharoy S."/>
            <person name="Sterck L."/>
            <person name="Viollet A."/>
            <person name="Wang B.B."/>
            <person name="Wang K."/>
            <person name="Wang M."/>
            <person name="Wang X."/>
            <person name="Warfsmann J."/>
            <person name="Weissenbach J."/>
            <person name="White D.D."/>
            <person name="White J.D."/>
            <person name="Wiley G.B."/>
            <person name="Wincker P."/>
            <person name="Xing Y."/>
            <person name="Yang L."/>
            <person name="Yao Z."/>
            <person name="Ying F."/>
            <person name="Zhai J."/>
            <person name="Zhou L."/>
            <person name="Zuber A."/>
            <person name="Denarie J."/>
            <person name="Dixon R.A."/>
            <person name="May G.D."/>
            <person name="Schwartz D.C."/>
            <person name="Rogers J."/>
            <person name="Quetier F."/>
            <person name="Town C.D."/>
            <person name="Roe B.A."/>
        </authorList>
    </citation>
    <scope>NUCLEOTIDE SEQUENCE [LARGE SCALE GENOMIC DNA]</scope>
    <source>
        <strain evidence="2">A17</strain>
        <strain evidence="3 4">cv. Jemalong A17</strain>
    </source>
</reference>
<sequence length="67" mass="7499">MTGDRSKELLRLEHKDTPFSSLETTLLVCDNNKELNSQTKRSPFDGTSLTAPLPPSQRTLSNSFLFS</sequence>
<dbReference type="EMBL" id="CM001219">
    <property type="protein sequence ID" value="AES71709.1"/>
    <property type="molecule type" value="Genomic_DNA"/>
</dbReference>
<evidence type="ECO:0000313" key="4">
    <source>
        <dbReference type="Proteomes" id="UP000002051"/>
    </source>
</evidence>
<organism evidence="2 4">
    <name type="scientific">Medicago truncatula</name>
    <name type="common">Barrel medic</name>
    <name type="synonym">Medicago tribuloides</name>
    <dbReference type="NCBI Taxonomy" id="3880"/>
    <lineage>
        <taxon>Eukaryota</taxon>
        <taxon>Viridiplantae</taxon>
        <taxon>Streptophyta</taxon>
        <taxon>Embryophyta</taxon>
        <taxon>Tracheophyta</taxon>
        <taxon>Spermatophyta</taxon>
        <taxon>Magnoliopsida</taxon>
        <taxon>eudicotyledons</taxon>
        <taxon>Gunneridae</taxon>
        <taxon>Pentapetalae</taxon>
        <taxon>rosids</taxon>
        <taxon>fabids</taxon>
        <taxon>Fabales</taxon>
        <taxon>Fabaceae</taxon>
        <taxon>Papilionoideae</taxon>
        <taxon>50 kb inversion clade</taxon>
        <taxon>NPAAA clade</taxon>
        <taxon>Hologalegina</taxon>
        <taxon>IRL clade</taxon>
        <taxon>Trifolieae</taxon>
        <taxon>Medicago</taxon>
    </lineage>
</organism>